<feature type="transmembrane region" description="Helical" evidence="1">
    <location>
        <begin position="357"/>
        <end position="375"/>
    </location>
</feature>
<evidence type="ECO:0000256" key="1">
    <source>
        <dbReference type="SAM" id="Phobius"/>
    </source>
</evidence>
<evidence type="ECO:0000313" key="2">
    <source>
        <dbReference type="EMBL" id="KKS93304.1"/>
    </source>
</evidence>
<feature type="transmembrane region" description="Helical" evidence="1">
    <location>
        <begin position="467"/>
        <end position="486"/>
    </location>
</feature>
<sequence>MVLAPSPVLELGRMKRFLVRFVPIFLLIGVAVAFYWKFFFRGLIPFPGDLMVGSYLPWLDYKWGNVVGVAVKNTFISDIFSAFYPWKVSFAQAFMEQEWPSWNPYLYSGYPLFANFNSGYLNPFNLLLVVFGSLKGWSLMVFSQPTLSMITMFLYLRTIGRSKFSSIIGSLVYGLGGFAMTWSQYVNAGFVMIWLPAILYVIELAQQKRNSKYLLALTPLFFLVVTAGHFQGLVYTAVITVAYYLFRIGIKDIKSLSIFLICSVLAIGISCVQLIPTIELLNNSVRFEDAMIAGYNFGLLPSQNIITMIAPDFFGNPSTGNFWGFYNYHETIAYAGIIGLLALIFGFLYYKKLSVSKFFVFSAVISLLLLFDTPLGKAIYQYKIPYLWTSASGRIGMIYLLSVSVLTSELVEWLGDLNIRSKIKLFIMPFLVLVTAGTISIVFLAMFKESVGGRFLAQDIAHLTVGVRNLVIPTGLLLSFFVVFLISQKTKYWGWLLFLLVIADLFRFGWKYLPFVPERYVFPATEVTDFIKQDKSIFRVDKERGEILPPNTWMGYDIMSPSGFDPLAVMTYVKAYREDLNGATGGSVSRYSELDGIDAAALGKYNVKYFLAIKRNEREELGGDKLTWKINQRDWTKVFETKSVAVLENTKYKERVRIVDEAGNDKNGTAEIVSYGNNRVVINFENIDGDRLLLADTYYPGWHAMLGGSELKIEDDIRPFRSVKLEKGTKGTVTFEYWPKSFEYGLKIAGVSLALWVVVFGFLARRQR</sequence>
<evidence type="ECO:0000313" key="3">
    <source>
        <dbReference type="Proteomes" id="UP000033980"/>
    </source>
</evidence>
<feature type="transmembrane region" description="Helical" evidence="1">
    <location>
        <begin position="213"/>
        <end position="246"/>
    </location>
</feature>
<feature type="transmembrane region" description="Helical" evidence="1">
    <location>
        <begin position="124"/>
        <end position="143"/>
    </location>
</feature>
<keyword evidence="1" id="KW-0472">Membrane</keyword>
<dbReference type="EMBL" id="LCFK01000022">
    <property type="protein sequence ID" value="KKS93304.1"/>
    <property type="molecule type" value="Genomic_DNA"/>
</dbReference>
<dbReference type="AlphaFoldDB" id="A0A0G1D6K3"/>
<organism evidence="2 3">
    <name type="scientific">Candidatus Collierbacteria bacterium GW2011_GWC2_43_12</name>
    <dbReference type="NCBI Taxonomy" id="1618390"/>
    <lineage>
        <taxon>Bacteria</taxon>
        <taxon>Candidatus Collieribacteriota</taxon>
    </lineage>
</organism>
<comment type="caution">
    <text evidence="2">The sequence shown here is derived from an EMBL/GenBank/DDBJ whole genome shotgun (WGS) entry which is preliminary data.</text>
</comment>
<feature type="transmembrane region" description="Helical" evidence="1">
    <location>
        <begin position="493"/>
        <end position="510"/>
    </location>
</feature>
<dbReference type="PANTHER" id="PTHR38454:SF1">
    <property type="entry name" value="INTEGRAL MEMBRANE PROTEIN"/>
    <property type="match status" value="1"/>
</dbReference>
<gene>
    <name evidence="2" type="ORF">UV68_C0022G0002</name>
</gene>
<feature type="transmembrane region" description="Helical" evidence="1">
    <location>
        <begin position="744"/>
        <end position="764"/>
    </location>
</feature>
<dbReference type="PANTHER" id="PTHR38454">
    <property type="entry name" value="INTEGRAL MEMBRANE PROTEIN-RELATED"/>
    <property type="match status" value="1"/>
</dbReference>
<reference evidence="2 3" key="1">
    <citation type="journal article" date="2015" name="Nature">
        <title>rRNA introns, odd ribosomes, and small enigmatic genomes across a large radiation of phyla.</title>
        <authorList>
            <person name="Brown C.T."/>
            <person name="Hug L.A."/>
            <person name="Thomas B.C."/>
            <person name="Sharon I."/>
            <person name="Castelle C.J."/>
            <person name="Singh A."/>
            <person name="Wilkins M.J."/>
            <person name="Williams K.H."/>
            <person name="Banfield J.F."/>
        </authorList>
    </citation>
    <scope>NUCLEOTIDE SEQUENCE [LARGE SCALE GENOMIC DNA]</scope>
</reference>
<accession>A0A0G1D6K3</accession>
<dbReference type="Proteomes" id="UP000033980">
    <property type="component" value="Unassembled WGS sequence"/>
</dbReference>
<feature type="transmembrane region" description="Helical" evidence="1">
    <location>
        <begin position="164"/>
        <end position="182"/>
    </location>
</feature>
<feature type="transmembrane region" description="Helical" evidence="1">
    <location>
        <begin position="426"/>
        <end position="447"/>
    </location>
</feature>
<name>A0A0G1D6K3_9BACT</name>
<feature type="transmembrane region" description="Helical" evidence="1">
    <location>
        <begin position="17"/>
        <end position="36"/>
    </location>
</feature>
<feature type="transmembrane region" description="Helical" evidence="1">
    <location>
        <begin position="331"/>
        <end position="350"/>
    </location>
</feature>
<feature type="transmembrane region" description="Helical" evidence="1">
    <location>
        <begin position="395"/>
        <end position="414"/>
    </location>
</feature>
<keyword evidence="1" id="KW-0812">Transmembrane</keyword>
<feature type="transmembrane region" description="Helical" evidence="1">
    <location>
        <begin position="258"/>
        <end position="281"/>
    </location>
</feature>
<proteinExistence type="predicted"/>
<protein>
    <submittedName>
        <fullName evidence="2">Putative membrane protein</fullName>
    </submittedName>
</protein>
<dbReference type="InterPro" id="IPR018580">
    <property type="entry name" value="Uncharacterised_YfhO"/>
</dbReference>
<keyword evidence="1" id="KW-1133">Transmembrane helix</keyword>